<organism evidence="1">
    <name type="scientific">Erwinia phage Harbringer</name>
    <dbReference type="NCBI Taxonomy" id="3158978"/>
    <lineage>
        <taxon>Viruses</taxon>
        <taxon>Duplodnaviria</taxon>
        <taxon>Heunggongvirae</taxon>
        <taxon>Uroviricota</taxon>
        <taxon>Caudoviricetes</taxon>
        <taxon>Andersonviridae</taxon>
        <taxon>Ounavirinae</taxon>
        <taxon>Kolesnikvirus</taxon>
    </lineage>
</organism>
<protein>
    <submittedName>
        <fullName evidence="1">Uncharacterized protein</fullName>
    </submittedName>
</protein>
<gene>
    <name evidence="1" type="ORF">Harbringer_060</name>
</gene>
<name>A0AAU8EH66_9CAUD</name>
<reference evidence="1" key="1">
    <citation type="submission" date="2024-05" db="EMBL/GenBank/DDBJ databases">
        <authorList>
            <person name="Abreu G."/>
            <person name="Garcia E."/>
            <person name="Oliveira H."/>
        </authorList>
    </citation>
    <scope>NUCLEOTIDE SEQUENCE</scope>
</reference>
<proteinExistence type="predicted"/>
<evidence type="ECO:0000313" key="1">
    <source>
        <dbReference type="EMBL" id="XCG99302.1"/>
    </source>
</evidence>
<accession>A0AAU8EH66</accession>
<sequence>MSPFTHNLLVRLHKSLSTTIVSRYHIPILRLQSWPSSTVAESPIFGTPYRTRTCN</sequence>
<dbReference type="EMBL" id="PP854833">
    <property type="protein sequence ID" value="XCG99302.1"/>
    <property type="molecule type" value="Genomic_DNA"/>
</dbReference>